<dbReference type="EMBL" id="JAMJEV010000021">
    <property type="protein sequence ID" value="MDO0825155.1"/>
    <property type="molecule type" value="Genomic_DNA"/>
</dbReference>
<keyword evidence="2" id="KW-1185">Reference proteome</keyword>
<evidence type="ECO:0000313" key="2">
    <source>
        <dbReference type="Proteomes" id="UP001176021"/>
    </source>
</evidence>
<evidence type="ECO:0008006" key="3">
    <source>
        <dbReference type="Google" id="ProtNLM"/>
    </source>
</evidence>
<dbReference type="RefSeq" id="WP_302049823.1">
    <property type="nucleotide sequence ID" value="NZ_JAMJEV010000021.1"/>
</dbReference>
<name>A0ABT8QUY9_9FIRM</name>
<comment type="caution">
    <text evidence="1">The sequence shown here is derived from an EMBL/GenBank/DDBJ whole genome shotgun (WGS) entry which is preliminary data.</text>
</comment>
<gene>
    <name evidence="1" type="ORF">M8H41_20195</name>
</gene>
<evidence type="ECO:0000313" key="1">
    <source>
        <dbReference type="EMBL" id="MDO0825155.1"/>
    </source>
</evidence>
<protein>
    <recommendedName>
        <fullName evidence="3">Transposase</fullName>
    </recommendedName>
</protein>
<sequence length="59" mass="6951">MSKKGQKVHDKKVFIPYMQNQLTLPISIESLIPNDHVVRVVNKAVDQMNLEPIRGWRFY</sequence>
<organism evidence="1 2">
    <name type="scientific">Desulfosporosinus nitroreducens</name>
    <dbReference type="NCBI Taxonomy" id="2018668"/>
    <lineage>
        <taxon>Bacteria</taxon>
        <taxon>Bacillati</taxon>
        <taxon>Bacillota</taxon>
        <taxon>Clostridia</taxon>
        <taxon>Eubacteriales</taxon>
        <taxon>Desulfitobacteriaceae</taxon>
        <taxon>Desulfosporosinus</taxon>
    </lineage>
</organism>
<dbReference type="Proteomes" id="UP001176021">
    <property type="component" value="Unassembled WGS sequence"/>
</dbReference>
<accession>A0ABT8QUY9</accession>
<proteinExistence type="predicted"/>
<reference evidence="1" key="1">
    <citation type="submission" date="2022-05" db="EMBL/GenBank/DDBJ databases">
        <title>Expanded diversity of anoxic marine methylotrophy in a Black Sea sulfate reducing microorganism.</title>
        <authorList>
            <person name="Fischer P.Q."/>
            <person name="Stams A.J.M."/>
            <person name="Villanueva L."/>
            <person name="Sousa D.Z."/>
        </authorList>
    </citation>
    <scope>NUCLEOTIDE SEQUENCE</scope>
    <source>
        <strain evidence="1">P130</strain>
    </source>
</reference>